<feature type="region of interest" description="Disordered" evidence="1">
    <location>
        <begin position="126"/>
        <end position="232"/>
    </location>
</feature>
<protein>
    <submittedName>
        <fullName evidence="3">Nuclear transcription factor Y subunit</fullName>
    </submittedName>
</protein>
<sequence length="232" mass="25658">MTPADQCDAAESCTFNLRRFLNISRSQSRKIGCTTNLKKRVLHRFTNHQEQCDFLAPSRTSSKRPLFPAGEPERAKRPQNRNTLPAAVIKTDPRKEREFSNRHINDKRLGAKSRAEMLRQQILRGSQDDTVLRGTSAFQQRSAPGYTDMDDLQPEGVQSRPRQPAQLMKAAPEEDDASDSDGGSSDASQDASGQRRVAFGPLPENAPKRRRIALGGGHTPAASGGDVVVDFF</sequence>
<comment type="caution">
    <text evidence="2">The sequence shown here is derived from an EMBL/GenBank/DDBJ whole genome shotgun (WGS) entry which is preliminary data.</text>
</comment>
<evidence type="ECO:0000313" key="3">
    <source>
        <dbReference type="EMBL" id="CAL4766633.1"/>
    </source>
</evidence>
<name>A0A9P1BTS6_9DINO</name>
<reference evidence="2" key="1">
    <citation type="submission" date="2022-10" db="EMBL/GenBank/DDBJ databases">
        <authorList>
            <person name="Chen Y."/>
            <person name="Dougan E. K."/>
            <person name="Chan C."/>
            <person name="Rhodes N."/>
            <person name="Thang M."/>
        </authorList>
    </citation>
    <scope>NUCLEOTIDE SEQUENCE</scope>
</reference>
<evidence type="ECO:0000256" key="1">
    <source>
        <dbReference type="SAM" id="MobiDB-lite"/>
    </source>
</evidence>
<feature type="compositionally biased region" description="Low complexity" evidence="1">
    <location>
        <begin position="180"/>
        <end position="194"/>
    </location>
</feature>
<accession>A0A9P1BTS6</accession>
<reference evidence="3 4" key="2">
    <citation type="submission" date="2024-05" db="EMBL/GenBank/DDBJ databases">
        <authorList>
            <person name="Chen Y."/>
            <person name="Shah S."/>
            <person name="Dougan E. K."/>
            <person name="Thang M."/>
            <person name="Chan C."/>
        </authorList>
    </citation>
    <scope>NUCLEOTIDE SEQUENCE [LARGE SCALE GENOMIC DNA]</scope>
</reference>
<evidence type="ECO:0000313" key="4">
    <source>
        <dbReference type="Proteomes" id="UP001152797"/>
    </source>
</evidence>
<dbReference type="EMBL" id="CAMXCT030000475">
    <property type="protein sequence ID" value="CAL4766633.1"/>
    <property type="molecule type" value="Genomic_DNA"/>
</dbReference>
<dbReference type="EMBL" id="CAMXCT010000475">
    <property type="protein sequence ID" value="CAI3979321.1"/>
    <property type="molecule type" value="Genomic_DNA"/>
</dbReference>
<organism evidence="2">
    <name type="scientific">Cladocopium goreaui</name>
    <dbReference type="NCBI Taxonomy" id="2562237"/>
    <lineage>
        <taxon>Eukaryota</taxon>
        <taxon>Sar</taxon>
        <taxon>Alveolata</taxon>
        <taxon>Dinophyceae</taxon>
        <taxon>Suessiales</taxon>
        <taxon>Symbiodiniaceae</taxon>
        <taxon>Cladocopium</taxon>
    </lineage>
</organism>
<evidence type="ECO:0000313" key="2">
    <source>
        <dbReference type="EMBL" id="CAI3979321.1"/>
    </source>
</evidence>
<dbReference type="AlphaFoldDB" id="A0A9P1BTS6"/>
<gene>
    <name evidence="2" type="ORF">C1SCF055_LOCUS7280</name>
</gene>
<feature type="region of interest" description="Disordered" evidence="1">
    <location>
        <begin position="59"/>
        <end position="113"/>
    </location>
</feature>
<proteinExistence type="predicted"/>
<keyword evidence="4" id="KW-1185">Reference proteome</keyword>
<feature type="compositionally biased region" description="Basic and acidic residues" evidence="1">
    <location>
        <begin position="91"/>
        <end position="113"/>
    </location>
</feature>
<dbReference type="Proteomes" id="UP001152797">
    <property type="component" value="Unassembled WGS sequence"/>
</dbReference>
<dbReference type="EMBL" id="CAMXCT020000475">
    <property type="protein sequence ID" value="CAL1132696.1"/>
    <property type="molecule type" value="Genomic_DNA"/>
</dbReference>